<evidence type="ECO:0000313" key="4">
    <source>
        <dbReference type="Proteomes" id="UP000193218"/>
    </source>
</evidence>
<dbReference type="GO" id="GO:0005634">
    <property type="term" value="C:nucleus"/>
    <property type="evidence" value="ECO:0007669"/>
    <property type="project" value="TreeGrafter"/>
</dbReference>
<keyword evidence="4" id="KW-1185">Reference proteome</keyword>
<feature type="compositionally biased region" description="Acidic residues" evidence="1">
    <location>
        <begin position="1182"/>
        <end position="1193"/>
    </location>
</feature>
<dbReference type="PANTHER" id="PTHR11199">
    <property type="entry name" value="STROMAL ANTIGEN"/>
    <property type="match status" value="1"/>
</dbReference>
<dbReference type="InterPro" id="IPR016024">
    <property type="entry name" value="ARM-type_fold"/>
</dbReference>
<dbReference type="InterPro" id="IPR039662">
    <property type="entry name" value="Cohesin_Scc3/SA"/>
</dbReference>
<dbReference type="GeneID" id="33556321"/>
<evidence type="ECO:0000259" key="2">
    <source>
        <dbReference type="PROSITE" id="PS51425"/>
    </source>
</evidence>
<dbReference type="PROSITE" id="PS51425">
    <property type="entry name" value="SCD"/>
    <property type="match status" value="1"/>
</dbReference>
<organism evidence="3 4">
    <name type="scientific">Kockovaella imperatae</name>
    <dbReference type="NCBI Taxonomy" id="4999"/>
    <lineage>
        <taxon>Eukaryota</taxon>
        <taxon>Fungi</taxon>
        <taxon>Dikarya</taxon>
        <taxon>Basidiomycota</taxon>
        <taxon>Agaricomycotina</taxon>
        <taxon>Tremellomycetes</taxon>
        <taxon>Tremellales</taxon>
        <taxon>Cuniculitremaceae</taxon>
        <taxon>Kockovaella</taxon>
    </lineage>
</organism>
<feature type="domain" description="SCD" evidence="2">
    <location>
        <begin position="323"/>
        <end position="408"/>
    </location>
</feature>
<dbReference type="GO" id="GO:0008278">
    <property type="term" value="C:cohesin complex"/>
    <property type="evidence" value="ECO:0007669"/>
    <property type="project" value="TreeGrafter"/>
</dbReference>
<dbReference type="InterPro" id="IPR011989">
    <property type="entry name" value="ARM-like"/>
</dbReference>
<feature type="compositionally biased region" description="Acidic residues" evidence="1">
    <location>
        <begin position="36"/>
        <end position="50"/>
    </location>
</feature>
<reference evidence="3 4" key="1">
    <citation type="submission" date="2017-03" db="EMBL/GenBank/DDBJ databases">
        <title>Widespread Adenine N6-methylation of Active Genes in Fungi.</title>
        <authorList>
            <consortium name="DOE Joint Genome Institute"/>
            <person name="Mondo S.J."/>
            <person name="Dannebaum R.O."/>
            <person name="Kuo R.C."/>
            <person name="Louie K.B."/>
            <person name="Bewick A.J."/>
            <person name="Labutti K."/>
            <person name="Haridas S."/>
            <person name="Kuo A."/>
            <person name="Salamov A."/>
            <person name="Ahrendt S.R."/>
            <person name="Lau R."/>
            <person name="Bowen B.P."/>
            <person name="Lipzen A."/>
            <person name="Sullivan W."/>
            <person name="Andreopoulos W.B."/>
            <person name="Clum A."/>
            <person name="Lindquist E."/>
            <person name="Daum C."/>
            <person name="Northen T.R."/>
            <person name="Ramamoorthy G."/>
            <person name="Schmitz R.J."/>
            <person name="Gryganskyi A."/>
            <person name="Culley D."/>
            <person name="Magnuson J."/>
            <person name="James T.Y."/>
            <person name="O'Malley M.A."/>
            <person name="Stajich J.E."/>
            <person name="Spatafora J.W."/>
            <person name="Visel A."/>
            <person name="Grigoriev I.V."/>
        </authorList>
    </citation>
    <scope>NUCLEOTIDE SEQUENCE [LARGE SCALE GENOMIC DNA]</scope>
    <source>
        <strain evidence="3 4">NRRL Y-17943</strain>
    </source>
</reference>
<comment type="caution">
    <text evidence="3">The sequence shown here is derived from an EMBL/GenBank/DDBJ whole genome shotgun (WGS) entry which is preliminary data.</text>
</comment>
<feature type="compositionally biased region" description="Polar residues" evidence="1">
    <location>
        <begin position="1163"/>
        <end position="1177"/>
    </location>
</feature>
<proteinExistence type="predicted"/>
<dbReference type="GO" id="GO:0000785">
    <property type="term" value="C:chromatin"/>
    <property type="evidence" value="ECO:0007669"/>
    <property type="project" value="TreeGrafter"/>
</dbReference>
<feature type="region of interest" description="Disordered" evidence="1">
    <location>
        <begin position="1128"/>
        <end position="1237"/>
    </location>
</feature>
<dbReference type="Pfam" id="PF24571">
    <property type="entry name" value="HEAT_SCC3-SA"/>
    <property type="match status" value="1"/>
</dbReference>
<dbReference type="InterPro" id="IPR056396">
    <property type="entry name" value="HEAT_SCC3-SA"/>
</dbReference>
<dbReference type="RefSeq" id="XP_021874873.1">
    <property type="nucleotide sequence ID" value="XM_022014513.1"/>
</dbReference>
<dbReference type="InterPro" id="IPR020839">
    <property type="entry name" value="SCD"/>
</dbReference>
<dbReference type="STRING" id="4999.A0A1Y1UUE5"/>
<evidence type="ECO:0000256" key="1">
    <source>
        <dbReference type="SAM" id="MobiDB-lite"/>
    </source>
</evidence>
<dbReference type="Pfam" id="PF21581">
    <property type="entry name" value="SCD"/>
    <property type="match status" value="1"/>
</dbReference>
<dbReference type="EMBL" id="NBSH01000001">
    <property type="protein sequence ID" value="ORX41194.1"/>
    <property type="molecule type" value="Genomic_DNA"/>
</dbReference>
<dbReference type="PANTHER" id="PTHR11199:SF0">
    <property type="entry name" value="LD34181P-RELATED"/>
    <property type="match status" value="1"/>
</dbReference>
<dbReference type="InParanoid" id="A0A1Y1UUE5"/>
<dbReference type="Proteomes" id="UP000193218">
    <property type="component" value="Unassembled WGS sequence"/>
</dbReference>
<accession>A0A1Y1UUE5</accession>
<dbReference type="AlphaFoldDB" id="A0A1Y1UUE5"/>
<gene>
    <name evidence="3" type="ORF">BD324DRAFT_613582</name>
</gene>
<evidence type="ECO:0000313" key="3">
    <source>
        <dbReference type="EMBL" id="ORX41194.1"/>
    </source>
</evidence>
<protein>
    <submittedName>
        <fullName evidence="3">STAG domain-domain-containing protein</fullName>
    </submittedName>
</protein>
<dbReference type="Pfam" id="PF08514">
    <property type="entry name" value="STAG"/>
    <property type="match status" value="1"/>
</dbReference>
<feature type="compositionally biased region" description="Acidic residues" evidence="1">
    <location>
        <begin position="1131"/>
        <end position="1156"/>
    </location>
</feature>
<dbReference type="GO" id="GO:0007062">
    <property type="term" value="P:sister chromatid cohesion"/>
    <property type="evidence" value="ECO:0007669"/>
    <property type="project" value="UniProtKB-ARBA"/>
</dbReference>
<name>A0A1Y1UUE5_9TREE</name>
<feature type="compositionally biased region" description="Basic residues" evidence="1">
    <location>
        <begin position="56"/>
        <end position="74"/>
    </location>
</feature>
<dbReference type="GO" id="GO:0003682">
    <property type="term" value="F:chromatin binding"/>
    <property type="evidence" value="ECO:0007669"/>
    <property type="project" value="TreeGrafter"/>
</dbReference>
<dbReference type="InterPro" id="IPR013721">
    <property type="entry name" value="STAG"/>
</dbReference>
<sequence>MAMDLASPEPEDGPRRGGRVRKTVERYNPPARAAEQEGEDEQDESDLSDEEPTRQPGKKRMSNGRPKKLAKPKKKDVGEEIPVEPVDGFKNDSALFNALLSPDIALQQVVDDWVETYQQTENDEVSEKASMQEMVLFFVRCCGLSANVDEDEAMDEDDIIGTIERIQDESVHRTAAVYPLVSKTKNLRPFRNNLNNLVHRLIKTLALTPCLYETSTAKGARSAAILPLLLSWLHSMSSSPLRPIRHTSTYITLKMISALAEVASEISQDLSVKQRQRDVEVQKGGKGPAALKRVKTLEEKVNEAGTKKAALDAALNDSFDTLFVHRVRDADPAIRKDCLRELGVWIKKYEEFYVTRTHLQYLSKSLNDPDAHARVEAVKAASNLFSGDQQSPGARDFLSRLAPRLVEIALRDVDLSVRVNAISLITQIDQTGMLADPQEHTQRTAEDPRQRVARLMFNHEPRIRKAIGGFVRGLYEEDVQKLQTQWAGAKQGKKKRSAAEDDIMERLRYKALAALLVGVSRSLEESDVGSSRQGAESNTMASWAKAAVESLRNDFEELQEWHKLAEYLLLDHSQNEESWLMEDDEETMMLHVLVESVKQDDSDGDDLTKTLIDVVPRLFTKHQADSDRISGILTLVKHMKLSVYAEMRKMTAYESLWDDVIKQFLQHTDEDVLKNAAAAIDHLASEDSTANTNSTKLVELEDNLFASLRETINGEEVFSMTLEDDQLITLQAILLRIKLLQKTVDISDAFESEEGGQSSVWEIVLAFAERGEVGYKAESMLVEQAIRVILFHIARLLKNLTKSEDASKLESVNVKINRAVKMYDRLALMPGNASDSVRQKAFRSFLELHTMCRTPAAAACTLTMNSEVQNRVGQSFGQIAEAFISDQGETDDSRALNENLFLKVAASFVGAVQCGVLDIDHAKDPLALFGRCGPTYDAVTKKLAEVLRDEGIYNKQADLVQHVADSALKASFTTFLEGDDEEPTATVALAKTIASSFIVHGTHFTVLRQIHPNDVCDMHRSCLDFISRRLANYHRQLKSGNRKSGLNQDHAQRKFNQCLAFFKVLVHLLGPITGTGAVSIRKEMEEIWKTTGMRPGNAKAWDSWRAYDKRLVNIASKDPNVKMMVTQKAVEDEDSAESSEHEEEATEAAEEDEVALESEASGPKSSTPLKRSRQNLSRDPVEAEEEEVEEPEEPIERSPEPFADVEMNLNVEEVEPDEGRSGKAQNGSEPKKRKVRR</sequence>
<feature type="region of interest" description="Disordered" evidence="1">
    <location>
        <begin position="1"/>
        <end position="79"/>
    </location>
</feature>
<dbReference type="SUPFAM" id="SSF48371">
    <property type="entry name" value="ARM repeat"/>
    <property type="match status" value="1"/>
</dbReference>
<dbReference type="OrthoDB" id="498590at2759"/>
<dbReference type="FunCoup" id="A0A1Y1UUE5">
    <property type="interactions" value="249"/>
</dbReference>
<dbReference type="Gene3D" id="1.25.10.10">
    <property type="entry name" value="Leucine-rich Repeat Variant"/>
    <property type="match status" value="1"/>
</dbReference>